<keyword evidence="6 8" id="KW-1133">Transmembrane helix</keyword>
<evidence type="ECO:0000256" key="7">
    <source>
        <dbReference type="ARBA" id="ARBA00023136"/>
    </source>
</evidence>
<dbReference type="EMBL" id="CP002580">
    <property type="protein sequence ID" value="AJK45705.1"/>
    <property type="molecule type" value="Genomic_DNA"/>
</dbReference>
<dbReference type="CDD" id="cd06261">
    <property type="entry name" value="TM_PBP2"/>
    <property type="match status" value="1"/>
</dbReference>
<comment type="similarity">
    <text evidence="2">Belongs to the binding-protein-dependent transport system permease family. CysTW subfamily.</text>
</comment>
<protein>
    <submittedName>
        <fullName evidence="11">Spermidine/putrescine ABC transportsystem permease protein PotB</fullName>
    </submittedName>
</protein>
<keyword evidence="4" id="KW-1003">Cell membrane</keyword>
<proteinExistence type="inferred from homology"/>
<feature type="compositionally biased region" description="Pro residues" evidence="9">
    <location>
        <begin position="1"/>
        <end position="16"/>
    </location>
</feature>
<evidence type="ECO:0000256" key="1">
    <source>
        <dbReference type="ARBA" id="ARBA00004651"/>
    </source>
</evidence>
<dbReference type="GO" id="GO:0005886">
    <property type="term" value="C:plasma membrane"/>
    <property type="evidence" value="ECO:0007669"/>
    <property type="project" value="UniProtKB-SubCell"/>
</dbReference>
<dbReference type="Pfam" id="PF00528">
    <property type="entry name" value="BPD_transp_1"/>
    <property type="match status" value="1"/>
</dbReference>
<comment type="subcellular location">
    <subcellularLocation>
        <location evidence="1 8">Cell membrane</location>
        <topology evidence="1 8">Multi-pass membrane protein</topology>
    </subcellularLocation>
</comment>
<keyword evidence="7 8" id="KW-0472">Membrane</keyword>
<dbReference type="SUPFAM" id="SSF161098">
    <property type="entry name" value="MetI-like"/>
    <property type="match status" value="1"/>
</dbReference>
<reference evidence="11 12" key="2">
    <citation type="journal article" date="2016" name="Appl. Microbiol. Biotechnol.">
        <title>Mutations improving production and secretion of extracellular lipase by Burkholderia glumae PG1.</title>
        <authorList>
            <person name="Knapp A."/>
            <person name="Voget S."/>
            <person name="Gao R."/>
            <person name="Zaburannyi N."/>
            <person name="Krysciak D."/>
            <person name="Breuer M."/>
            <person name="Hauer B."/>
            <person name="Streit W.R."/>
            <person name="Muller R."/>
            <person name="Daniel R."/>
            <person name="Jaeger K.E."/>
        </authorList>
    </citation>
    <scope>NUCLEOTIDE SEQUENCE [LARGE SCALE GENOMIC DNA]</scope>
    <source>
        <strain evidence="11 12">PG1</strain>
    </source>
</reference>
<gene>
    <name evidence="11" type="primary">potB</name>
    <name evidence="11" type="ORF">BGL_1c11830</name>
</gene>
<dbReference type="Proteomes" id="UP000031838">
    <property type="component" value="Chromosome 1"/>
</dbReference>
<feature type="domain" description="ABC transmembrane type-1" evidence="10">
    <location>
        <begin position="213"/>
        <end position="419"/>
    </location>
</feature>
<feature type="transmembrane region" description="Helical" evidence="8">
    <location>
        <begin position="249"/>
        <end position="271"/>
    </location>
</feature>
<evidence type="ECO:0000313" key="11">
    <source>
        <dbReference type="EMBL" id="AJK45705.1"/>
    </source>
</evidence>
<evidence type="ECO:0000256" key="9">
    <source>
        <dbReference type="SAM" id="MobiDB-lite"/>
    </source>
</evidence>
<evidence type="ECO:0000256" key="3">
    <source>
        <dbReference type="ARBA" id="ARBA00022448"/>
    </source>
</evidence>
<feature type="transmembrane region" description="Helical" evidence="8">
    <location>
        <begin position="46"/>
        <end position="70"/>
    </location>
</feature>
<dbReference type="Gene3D" id="1.10.3720.10">
    <property type="entry name" value="MetI-like"/>
    <property type="match status" value="1"/>
</dbReference>
<dbReference type="PANTHER" id="PTHR42929:SF5">
    <property type="entry name" value="ABC TRANSPORTER PERMEASE PROTEIN"/>
    <property type="match status" value="1"/>
</dbReference>
<feature type="transmembrane region" description="Helical" evidence="8">
    <location>
        <begin position="355"/>
        <end position="376"/>
    </location>
</feature>
<dbReference type="HOGENOM" id="CLU_039052_0_0_4"/>
<evidence type="ECO:0000256" key="5">
    <source>
        <dbReference type="ARBA" id="ARBA00022692"/>
    </source>
</evidence>
<dbReference type="RefSeq" id="WP_042624383.1">
    <property type="nucleotide sequence ID" value="NZ_BSTO01000023.1"/>
</dbReference>
<feature type="transmembrane region" description="Helical" evidence="8">
    <location>
        <begin position="396"/>
        <end position="419"/>
    </location>
</feature>
<evidence type="ECO:0000256" key="4">
    <source>
        <dbReference type="ARBA" id="ARBA00022475"/>
    </source>
</evidence>
<sequence>MKILPQPAPAGPPPAAPAAQAAPRAHRLAAQAASYRRARRKAATQALLLALPLLVFLLATFIAPIAILLARSVRNPEVPGAMPQLAHVLRQWDGRGVPGEAGFAALAAGLRAAAEAGSLGEAARRMNFYQPEFRSLLLKTARTVRAHDGGGPWRPLLVQADARWGQPDTWRLLKRASSAWTPDYLLNGIDAQVTPEGRVAAVPPDSAVYRAAFARTVSISATVTLLCLVLAYPVAWLLANLPPRQGNRLMLFVIIPFWTSLLVRTTAWYVLLQPGGVVNRVLLALHLVDAPLPLIFNRAGVLIGMTHVLLPYMILAIYSVMKGVPPIYLRAAQSLGAHPAVAFVRVYMPQTLPGVGAGCFLVFVLALGYYITPALLGGAGDEMISQLIAAQTNDLLNWGLAGALSAYLVIFTAVFYFIFNRLVGVDRLRFG</sequence>
<feature type="region of interest" description="Disordered" evidence="9">
    <location>
        <begin position="1"/>
        <end position="22"/>
    </location>
</feature>
<evidence type="ECO:0000313" key="12">
    <source>
        <dbReference type="Proteomes" id="UP000031838"/>
    </source>
</evidence>
<organism evidence="11 12">
    <name type="scientific">Burkholderia plantarii</name>
    <dbReference type="NCBI Taxonomy" id="41899"/>
    <lineage>
        <taxon>Bacteria</taxon>
        <taxon>Pseudomonadati</taxon>
        <taxon>Pseudomonadota</taxon>
        <taxon>Betaproteobacteria</taxon>
        <taxon>Burkholderiales</taxon>
        <taxon>Burkholderiaceae</taxon>
        <taxon>Burkholderia</taxon>
    </lineage>
</organism>
<dbReference type="AlphaFoldDB" id="A0A0B6RXC7"/>
<dbReference type="GO" id="GO:0055085">
    <property type="term" value="P:transmembrane transport"/>
    <property type="evidence" value="ECO:0007669"/>
    <property type="project" value="InterPro"/>
</dbReference>
<dbReference type="KEGG" id="bgp:BGL_1c11830"/>
<reference evidence="12" key="1">
    <citation type="submission" date="2011-03" db="EMBL/GenBank/DDBJ databases">
        <authorList>
            <person name="Voget S."/>
            <person name="Streit W.R."/>
            <person name="Jaeger K.E."/>
            <person name="Daniel R."/>
        </authorList>
    </citation>
    <scope>NUCLEOTIDE SEQUENCE [LARGE SCALE GENOMIC DNA]</scope>
    <source>
        <strain evidence="12">PG1</strain>
    </source>
</reference>
<keyword evidence="5 8" id="KW-0812">Transmembrane</keyword>
<dbReference type="PANTHER" id="PTHR42929">
    <property type="entry name" value="INNER MEMBRANE ABC TRANSPORTER PERMEASE PROTEIN YDCU-RELATED-RELATED"/>
    <property type="match status" value="1"/>
</dbReference>
<feature type="transmembrane region" description="Helical" evidence="8">
    <location>
        <begin position="301"/>
        <end position="321"/>
    </location>
</feature>
<evidence type="ECO:0000256" key="6">
    <source>
        <dbReference type="ARBA" id="ARBA00022989"/>
    </source>
</evidence>
<evidence type="ECO:0000259" key="10">
    <source>
        <dbReference type="PROSITE" id="PS50928"/>
    </source>
</evidence>
<dbReference type="PROSITE" id="PS50928">
    <property type="entry name" value="ABC_TM1"/>
    <property type="match status" value="1"/>
</dbReference>
<evidence type="ECO:0000256" key="8">
    <source>
        <dbReference type="RuleBase" id="RU363032"/>
    </source>
</evidence>
<name>A0A0B6RXC7_BURPL</name>
<feature type="transmembrane region" description="Helical" evidence="8">
    <location>
        <begin position="212"/>
        <end position="237"/>
    </location>
</feature>
<dbReference type="InterPro" id="IPR000515">
    <property type="entry name" value="MetI-like"/>
</dbReference>
<evidence type="ECO:0000256" key="2">
    <source>
        <dbReference type="ARBA" id="ARBA00007069"/>
    </source>
</evidence>
<keyword evidence="3 8" id="KW-0813">Transport</keyword>
<dbReference type="KEGG" id="bpla:bpln_1g11350"/>
<dbReference type="InterPro" id="IPR035906">
    <property type="entry name" value="MetI-like_sf"/>
</dbReference>
<keyword evidence="12" id="KW-1185">Reference proteome</keyword>
<accession>A0A0B6RXC7</accession>